<feature type="region of interest" description="Disordered" evidence="2">
    <location>
        <begin position="219"/>
        <end position="252"/>
    </location>
</feature>
<evidence type="ECO:0000313" key="3">
    <source>
        <dbReference type="RefSeq" id="XP_042609278.1"/>
    </source>
</evidence>
<feature type="compositionally biased region" description="Basic residues" evidence="2">
    <location>
        <begin position="877"/>
        <end position="888"/>
    </location>
</feature>
<dbReference type="OrthoDB" id="5982442at2759"/>
<organism evidence="3">
    <name type="scientific">Cyprinus carpio</name>
    <name type="common">Common carp</name>
    <dbReference type="NCBI Taxonomy" id="7962"/>
    <lineage>
        <taxon>Eukaryota</taxon>
        <taxon>Metazoa</taxon>
        <taxon>Chordata</taxon>
        <taxon>Craniata</taxon>
        <taxon>Vertebrata</taxon>
        <taxon>Euteleostomi</taxon>
        <taxon>Actinopterygii</taxon>
        <taxon>Neopterygii</taxon>
        <taxon>Teleostei</taxon>
        <taxon>Ostariophysi</taxon>
        <taxon>Cypriniformes</taxon>
        <taxon>Cyprinidae</taxon>
        <taxon>Cyprininae</taxon>
        <taxon>Cyprinus</taxon>
    </lineage>
</organism>
<feature type="compositionally biased region" description="Basic and acidic residues" evidence="2">
    <location>
        <begin position="746"/>
        <end position="764"/>
    </location>
</feature>
<proteinExistence type="predicted"/>
<feature type="compositionally biased region" description="Polar residues" evidence="2">
    <location>
        <begin position="75"/>
        <end position="84"/>
    </location>
</feature>
<evidence type="ECO:0000256" key="2">
    <source>
        <dbReference type="SAM" id="MobiDB-lite"/>
    </source>
</evidence>
<feature type="region of interest" description="Disordered" evidence="2">
    <location>
        <begin position="587"/>
        <end position="613"/>
    </location>
</feature>
<dbReference type="AlphaFoldDB" id="A0A9R0ASK8"/>
<feature type="coiled-coil region" evidence="1">
    <location>
        <begin position="642"/>
        <end position="707"/>
    </location>
</feature>
<feature type="region of interest" description="Disordered" evidence="2">
    <location>
        <begin position="1"/>
        <end position="23"/>
    </location>
</feature>
<feature type="coiled-coil region" evidence="1">
    <location>
        <begin position="123"/>
        <end position="192"/>
    </location>
</feature>
<feature type="compositionally biased region" description="Basic and acidic residues" evidence="2">
    <location>
        <begin position="1"/>
        <end position="10"/>
    </location>
</feature>
<dbReference type="SMR" id="A0A9R0ASK8"/>
<feature type="compositionally biased region" description="Basic and acidic residues" evidence="2">
    <location>
        <begin position="773"/>
        <end position="784"/>
    </location>
</feature>
<dbReference type="RefSeq" id="XP_042609278.1">
    <property type="nucleotide sequence ID" value="XM_042753344.1"/>
</dbReference>
<dbReference type="KEGG" id="ccar:109080724"/>
<feature type="compositionally biased region" description="Basic and acidic residues" evidence="2">
    <location>
        <begin position="243"/>
        <end position="252"/>
    </location>
</feature>
<feature type="region of interest" description="Disordered" evidence="2">
    <location>
        <begin position="737"/>
        <end position="907"/>
    </location>
</feature>
<dbReference type="GeneID" id="109080724"/>
<protein>
    <submittedName>
        <fullName evidence="3">Early endosome antigen 1</fullName>
    </submittedName>
</protein>
<gene>
    <name evidence="3" type="primary">LOC109080724</name>
</gene>
<name>A0A9R0ASK8_CYPCA</name>
<dbReference type="Proteomes" id="UP001155660">
    <property type="component" value="Chromosome B25"/>
</dbReference>
<reference evidence="3" key="1">
    <citation type="submission" date="2025-08" db="UniProtKB">
        <authorList>
            <consortium name="RefSeq"/>
        </authorList>
    </citation>
    <scope>IDENTIFICATION</scope>
    <source>
        <tissue evidence="3">Muscle</tissue>
    </source>
</reference>
<feature type="region of interest" description="Disordered" evidence="2">
    <location>
        <begin position="75"/>
        <end position="115"/>
    </location>
</feature>
<feature type="coiled-coil region" evidence="1">
    <location>
        <begin position="431"/>
        <end position="568"/>
    </location>
</feature>
<feature type="compositionally biased region" description="Basic and acidic residues" evidence="2">
    <location>
        <begin position="587"/>
        <end position="610"/>
    </location>
</feature>
<sequence>MAKWRGERRSLSPSGLWSEQEWDADPGRTSFWRTLRSQSSLASSDLDFWDSRSLLKARKSPAWSCVGLCGSTGRSKISTSTLGSQKHRGSLGMTRWSSTSRLAPEGAPRSRSSAEDFELRAALEESSVRRAELIQKLQEARGQLDAQTDLLKTTGSQLQQSQSISNVLDMKHKQLSEAVSALEHDKEAAELSRFEESRHRGELHDKVLQLELDILKMRSNLERRSPPTSPNPLSRTLPAAKDQTLREQGQRQVEKEIKKLREALRKAEERTDDLEYEKDSALRQLHSSEESKHEAINQAEELEQRLSSSIQTQKELEEQLNESRSRLGQIELEKDLFSTKTRRLEDNLNDLKVKLSRALMDKDHLVQKAELHQRIQALDLQLQREQRSKQGFSEQVCELHSELSQAKSQTNKQKIETMLTKEELLSIKELNEKLSSDLTKATERLQVTLNQLHELEAEKLIQTNQIAALETERLQLIGEKEELRKTFDDGLHEKMIELGERCCQHRERQDNLEQENQTLQLKCQDLEKKVQISEAGYKHKEEEQQQIRAGFEQEKEELRKLAAHWNERWLDVAMTLCSTQAELDELKSQQRVNDNREPEVSQQIEPERDPSQVQQRLMGSSVSLEVVDGELVQVKAELLKVRDMLRIRDTELEEQLQELRSARRQESQQSGEVQRLEQLLAKRDQEIKEKDQDLKNLEIQRITQKAEAQIKISALEQEIFGHKGLLWRKEVISECSPEDLESPKAPLEESRRRAETLERERDLQDLEPPQQGKTEKESPLETKKQKPAGTDLVDPNQQRRLVTEQLKSLFREREQCGERSPVFTRRSGLVDSRVQNATSTAGRKTQKLEQELQQGEAKSSSSQISEEEQKQPTNLKNHSKTTKIRKIQKGPFEEERGASIWSDDNPL</sequence>
<evidence type="ECO:0000256" key="1">
    <source>
        <dbReference type="SAM" id="Coils"/>
    </source>
</evidence>
<keyword evidence="1" id="KW-0175">Coiled coil</keyword>
<accession>A0A9R0ASK8</accession>
<feature type="compositionally biased region" description="Polar residues" evidence="2">
    <location>
        <begin position="833"/>
        <end position="843"/>
    </location>
</feature>